<reference evidence="2 3" key="1">
    <citation type="submission" date="2015-10" db="EMBL/GenBank/DDBJ databases">
        <authorList>
            <person name="Gilbert D.G."/>
        </authorList>
    </citation>
    <scope>NUCLEOTIDE SEQUENCE [LARGE SCALE GENOMIC DNA]</scope>
    <source>
        <strain evidence="2 3">NRRL B-16712</strain>
    </source>
</reference>
<dbReference type="EMBL" id="LLZH01000097">
    <property type="protein sequence ID" value="KUL35880.1"/>
    <property type="molecule type" value="Genomic_DNA"/>
</dbReference>
<dbReference type="Proteomes" id="UP000053244">
    <property type="component" value="Unassembled WGS sequence"/>
</dbReference>
<dbReference type="AlphaFoldDB" id="A0A0X3UTP2"/>
<name>A0A0X3UTP2_9ACTN</name>
<sequence length="162" mass="17242">MEAAASPTFRPTFQQALGHGLYLGALSAVASVTTGVIATIFWPGPDSPPLWSWVVLVLAPLLLGTAVGIMTGRRTGVEVVAGGLRTSSLLGDDEAPWSRVVDLRAERRGRRNVVSVYLDSGDSVQLQAPYSGGLFAADPQFELKVFALSHLWRSHRFGGLPG</sequence>
<evidence type="ECO:0008006" key="4">
    <source>
        <dbReference type="Google" id="ProtNLM"/>
    </source>
</evidence>
<keyword evidence="1" id="KW-0812">Transmembrane</keyword>
<keyword evidence="1" id="KW-1133">Transmembrane helix</keyword>
<keyword evidence="1" id="KW-0472">Membrane</keyword>
<feature type="transmembrane region" description="Helical" evidence="1">
    <location>
        <begin position="21"/>
        <end position="44"/>
    </location>
</feature>
<dbReference type="RefSeq" id="WP_067689570.1">
    <property type="nucleotide sequence ID" value="NZ_LLZH01000097.1"/>
</dbReference>
<dbReference type="OrthoDB" id="5191717at2"/>
<feature type="transmembrane region" description="Helical" evidence="1">
    <location>
        <begin position="50"/>
        <end position="69"/>
    </location>
</feature>
<evidence type="ECO:0000256" key="1">
    <source>
        <dbReference type="SAM" id="Phobius"/>
    </source>
</evidence>
<evidence type="ECO:0000313" key="3">
    <source>
        <dbReference type="Proteomes" id="UP000053244"/>
    </source>
</evidence>
<gene>
    <name evidence="2" type="ORF">ADL15_14105</name>
</gene>
<protein>
    <recommendedName>
        <fullName evidence="4">PH domain-containing protein</fullName>
    </recommendedName>
</protein>
<keyword evidence="3" id="KW-1185">Reference proteome</keyword>
<accession>A0A0X3UTP2</accession>
<comment type="caution">
    <text evidence="2">The sequence shown here is derived from an EMBL/GenBank/DDBJ whole genome shotgun (WGS) entry which is preliminary data.</text>
</comment>
<organism evidence="2 3">
    <name type="scientific">Actinoplanes awajinensis subsp. mycoplanecinus</name>
    <dbReference type="NCBI Taxonomy" id="135947"/>
    <lineage>
        <taxon>Bacteria</taxon>
        <taxon>Bacillati</taxon>
        <taxon>Actinomycetota</taxon>
        <taxon>Actinomycetes</taxon>
        <taxon>Micromonosporales</taxon>
        <taxon>Micromonosporaceae</taxon>
        <taxon>Actinoplanes</taxon>
    </lineage>
</organism>
<evidence type="ECO:0000313" key="2">
    <source>
        <dbReference type="EMBL" id="KUL35880.1"/>
    </source>
</evidence>
<proteinExistence type="predicted"/>